<evidence type="ECO:0000313" key="1">
    <source>
        <dbReference type="EMBL" id="MBZ0155265.1"/>
    </source>
</evidence>
<dbReference type="Pfam" id="PF07313">
    <property type="entry name" value="AmiA-like"/>
    <property type="match status" value="1"/>
</dbReference>
<evidence type="ECO:0000313" key="2">
    <source>
        <dbReference type="Proteomes" id="UP000705867"/>
    </source>
</evidence>
<dbReference type="InterPro" id="IPR038765">
    <property type="entry name" value="Papain-like_cys_pep_sf"/>
</dbReference>
<protein>
    <submittedName>
        <fullName evidence="1">DUF1460 domain-containing protein</fullName>
    </submittedName>
</protein>
<accession>A0A953M0J4</accession>
<dbReference type="Proteomes" id="UP000705867">
    <property type="component" value="Unassembled WGS sequence"/>
</dbReference>
<dbReference type="EMBL" id="JAIOIV010000028">
    <property type="protein sequence ID" value="MBZ0155265.1"/>
    <property type="molecule type" value="Genomic_DNA"/>
</dbReference>
<dbReference type="InterPro" id="IPR010846">
    <property type="entry name" value="AmiA-like"/>
</dbReference>
<dbReference type="SUPFAM" id="SSF54001">
    <property type="entry name" value="Cysteine proteinases"/>
    <property type="match status" value="1"/>
</dbReference>
<dbReference type="AlphaFoldDB" id="A0A953M0J4"/>
<name>A0A953M0J4_9BACT</name>
<dbReference type="Gene3D" id="1.10.3670.10">
    <property type="entry name" value="Putative xylanase like domain"/>
    <property type="match status" value="1"/>
</dbReference>
<proteinExistence type="predicted"/>
<sequence>MVKPFLSGDTLIQLGKWTEKELDALLRAAASIPDTGRRIVFLSGHFLDTAYRESTLTGDSSTPEKLVVNLKEVDCFTFIDYIEAMRLSSSFDEFVQKLKGVRYRDGTVSYENRNHFFTDWSTYNAEHVTDSTARIGGCRTVIMQKRLNEREDGSLLLQDIPAKNRNVAFIPSPAVDREIIDVLRTGDYLGIYSGISGLDVSHVGIFIRAGGKIYLRHASSARRVRKVVDQEFERYLKSKPGIVVLRPKE</sequence>
<gene>
    <name evidence="1" type="ORF">K8I29_03510</name>
</gene>
<dbReference type="Gene3D" id="2.30.260.10">
    <property type="entry name" value="putative xylanase like domain"/>
    <property type="match status" value="1"/>
</dbReference>
<comment type="caution">
    <text evidence="1">The sequence shown here is derived from an EMBL/GenBank/DDBJ whole genome shotgun (WGS) entry which is preliminary data.</text>
</comment>
<reference evidence="1" key="2">
    <citation type="submission" date="2021-08" db="EMBL/GenBank/DDBJ databases">
        <authorList>
            <person name="Dalcin Martins P."/>
        </authorList>
    </citation>
    <scope>NUCLEOTIDE SEQUENCE</scope>
    <source>
        <strain evidence="1">MAG_39</strain>
    </source>
</reference>
<organism evidence="1 2">
    <name type="scientific">Candidatus Nitrobium versatile</name>
    <dbReference type="NCBI Taxonomy" id="2884831"/>
    <lineage>
        <taxon>Bacteria</taxon>
        <taxon>Pseudomonadati</taxon>
        <taxon>Nitrospirota</taxon>
        <taxon>Nitrospiria</taxon>
        <taxon>Nitrospirales</taxon>
        <taxon>Nitrospiraceae</taxon>
        <taxon>Candidatus Nitrobium</taxon>
    </lineage>
</organism>
<reference evidence="1" key="1">
    <citation type="journal article" date="2021" name="bioRxiv">
        <title>Unraveling nitrogen, sulfur and carbon metabolic pathways and microbial community transcriptional responses to substrate deprivation and toxicity stresses in a bioreactor mimicking anoxic brackish coastal sediment conditions.</title>
        <authorList>
            <person name="Martins P.D."/>
            <person name="Echeveste M.J."/>
            <person name="Arshad A."/>
            <person name="Kurth J."/>
            <person name="Ouboter H."/>
            <person name="Jetten M.S.M."/>
            <person name="Welte C.U."/>
        </authorList>
    </citation>
    <scope>NUCLEOTIDE SEQUENCE</scope>
    <source>
        <strain evidence="1">MAG_39</strain>
    </source>
</reference>